<evidence type="ECO:0000313" key="2">
    <source>
        <dbReference type="EMBL" id="QIV87556.1"/>
    </source>
</evidence>
<accession>A0A6H0SK95</accession>
<dbReference type="AlphaFoldDB" id="A0A6H0SK95"/>
<dbReference type="RefSeq" id="WP_172512200.1">
    <property type="nucleotide sequence ID" value="NZ_CP032549.1"/>
</dbReference>
<keyword evidence="3" id="KW-1185">Reference proteome</keyword>
<dbReference type="InterPro" id="IPR041657">
    <property type="entry name" value="HTH_17"/>
</dbReference>
<sequence length="88" mass="10314">MSEEFYTPQEVAEKLKVSSQMVLNKIHSGEWECQKISARTYRFSQEQFDLITSNPAIDQRPHRGHFGRRKYDSDLHRALRKISGSSEN</sequence>
<evidence type="ECO:0000313" key="3">
    <source>
        <dbReference type="Proteomes" id="UP000502331"/>
    </source>
</evidence>
<keyword evidence="2" id="KW-0238">DNA-binding</keyword>
<name>A0A6H0SK95_9MICC</name>
<feature type="domain" description="Helix-turn-helix" evidence="1">
    <location>
        <begin position="5"/>
        <end position="49"/>
    </location>
</feature>
<protein>
    <submittedName>
        <fullName evidence="2">DNA-binding protein</fullName>
    </submittedName>
</protein>
<dbReference type="EMBL" id="CP032549">
    <property type="protein sequence ID" value="QIV87556.1"/>
    <property type="molecule type" value="Genomic_DNA"/>
</dbReference>
<dbReference type="Proteomes" id="UP000502331">
    <property type="component" value="Chromosome"/>
</dbReference>
<dbReference type="GO" id="GO:0003677">
    <property type="term" value="F:DNA binding"/>
    <property type="evidence" value="ECO:0007669"/>
    <property type="project" value="UniProtKB-KW"/>
</dbReference>
<gene>
    <name evidence="2" type="ORF">D3791_10745</name>
</gene>
<reference evidence="2 3" key="1">
    <citation type="submission" date="2018-09" db="EMBL/GenBank/DDBJ databases">
        <title>Glutamicibacter mishrai S5-52T (LMG 29155T = KCTC 39846T).</title>
        <authorList>
            <person name="Das S.K."/>
        </authorList>
    </citation>
    <scope>NUCLEOTIDE SEQUENCE [LARGE SCALE GENOMIC DNA]</scope>
    <source>
        <strain evidence="2 3">S5-52</strain>
    </source>
</reference>
<organism evidence="2 3">
    <name type="scientific">Glutamicibacter mishrai</name>
    <dbReference type="NCBI Taxonomy" id="1775880"/>
    <lineage>
        <taxon>Bacteria</taxon>
        <taxon>Bacillati</taxon>
        <taxon>Actinomycetota</taxon>
        <taxon>Actinomycetes</taxon>
        <taxon>Micrococcales</taxon>
        <taxon>Micrococcaceae</taxon>
        <taxon>Glutamicibacter</taxon>
    </lineage>
</organism>
<dbReference type="Pfam" id="PF12728">
    <property type="entry name" value="HTH_17"/>
    <property type="match status" value="1"/>
</dbReference>
<proteinExistence type="predicted"/>
<evidence type="ECO:0000259" key="1">
    <source>
        <dbReference type="Pfam" id="PF12728"/>
    </source>
</evidence>